<feature type="region of interest" description="Disordered" evidence="1">
    <location>
        <begin position="162"/>
        <end position="211"/>
    </location>
</feature>
<feature type="region of interest" description="Disordered" evidence="1">
    <location>
        <begin position="1"/>
        <end position="20"/>
    </location>
</feature>
<name>A0A0N1IJ91_LEPSE</name>
<dbReference type="Proteomes" id="UP000038009">
    <property type="component" value="Unassembled WGS sequence"/>
</dbReference>
<evidence type="ECO:0000313" key="2">
    <source>
        <dbReference type="EMBL" id="KPI84900.1"/>
    </source>
</evidence>
<dbReference type="AlphaFoldDB" id="A0A0N1IJ91"/>
<organism evidence="2 3">
    <name type="scientific">Leptomonas seymouri</name>
    <dbReference type="NCBI Taxonomy" id="5684"/>
    <lineage>
        <taxon>Eukaryota</taxon>
        <taxon>Discoba</taxon>
        <taxon>Euglenozoa</taxon>
        <taxon>Kinetoplastea</taxon>
        <taxon>Metakinetoplastina</taxon>
        <taxon>Trypanosomatida</taxon>
        <taxon>Trypanosomatidae</taxon>
        <taxon>Leishmaniinae</taxon>
        <taxon>Leptomonas</taxon>
    </lineage>
</organism>
<dbReference type="EMBL" id="LJSK01000223">
    <property type="protein sequence ID" value="KPI84900.1"/>
    <property type="molecule type" value="Genomic_DNA"/>
</dbReference>
<feature type="region of interest" description="Disordered" evidence="1">
    <location>
        <begin position="278"/>
        <end position="307"/>
    </location>
</feature>
<evidence type="ECO:0000256" key="1">
    <source>
        <dbReference type="SAM" id="MobiDB-lite"/>
    </source>
</evidence>
<evidence type="ECO:0000313" key="3">
    <source>
        <dbReference type="Proteomes" id="UP000038009"/>
    </source>
</evidence>
<protein>
    <submittedName>
        <fullName evidence="2">Uncharacterized protein</fullName>
    </submittedName>
</protein>
<comment type="caution">
    <text evidence="2">The sequence shown here is derived from an EMBL/GenBank/DDBJ whole genome shotgun (WGS) entry which is preliminary data.</text>
</comment>
<proteinExistence type="predicted"/>
<sequence>MARRPLLSSNRVSGQQLQPPQPLLLPSQVDSSLIVFEDDVGDVNSGVSHNSEARTSIFSSLSLSLWSDSTDPSVRRSSPASYFFAVLLRPFQRLGFWCCAGRRCCCCCNCLRVSASLSAPGPYEHADDVLDNEANDAVAAGTLRVSGGLQGPQRGIKVVALSAVPHREGDKNDASNTSASRQHRQYAPPRARSSETGLGPAPSPVSTPLVDPATAAQGLADGLHADSVMESSFTDSSASPSTVAFGRVATAPGSQLVMQRGVLMRITSDGTCTRVEDPAGFYGNQSGSRGQRHSPGTLGTEGGQAGSPATIALLGRTLQLEQPGVTAPYDSPNSESNGAAEDALNAHAASMAMHALERSRQPLSTLEELSAVLSCLAPYLPLRVESELDLNRSAALPAGDALSSLAAGSPSTSAIPAVPLSLHVLGPVQSCPTAAALRVLEDILLEDCDTRRVCLNALHCADLDMRGVALGVDEAPSLAGRPDSATGAGEHRLQAHSTAFLDSLVSPVTEDTRRFTGQALCSHHEGSSASSSLTAAAASTHVLSFLNNFVTGRGSQLATLHFTRCFVLPHDMGRLVPLPLCTVRRLRYEHCFLTPAHIDALLTLGRRQDAERRNGARGPVYRCVAFSALEELQLSGSLTLECISELLDYIEEQQVPATKGGSTLVVLRQLILPSTLVRAAQEHPFVQAHYKHISVVSAL</sequence>
<gene>
    <name evidence="2" type="ORF">ABL78_6055</name>
</gene>
<dbReference type="VEuPathDB" id="TriTrypDB:Lsey_0223_0110"/>
<keyword evidence="3" id="KW-1185">Reference proteome</keyword>
<dbReference type="OMA" id="CCCNCLR"/>
<accession>A0A0N1IJ91</accession>
<reference evidence="2 3" key="1">
    <citation type="journal article" date="2015" name="PLoS Pathog.">
        <title>Leptomonas seymouri: Adaptations to the Dixenous Life Cycle Analyzed by Genome Sequencing, Transcriptome Profiling and Co-infection with Leishmania donovani.</title>
        <authorList>
            <person name="Kraeva N."/>
            <person name="Butenko A."/>
            <person name="Hlavacova J."/>
            <person name="Kostygov A."/>
            <person name="Myskova J."/>
            <person name="Grybchuk D."/>
            <person name="Lestinova T."/>
            <person name="Votypka J."/>
            <person name="Volf P."/>
            <person name="Opperdoes F."/>
            <person name="Flegontov P."/>
            <person name="Lukes J."/>
            <person name="Yurchenko V."/>
        </authorList>
    </citation>
    <scope>NUCLEOTIDE SEQUENCE [LARGE SCALE GENOMIC DNA]</scope>
    <source>
        <strain evidence="2 3">ATCC 30220</strain>
    </source>
</reference>
<dbReference type="OrthoDB" id="278773at2759"/>